<organism evidence="2 3">
    <name type="scientific">Desulfovibrio intestinalis</name>
    <dbReference type="NCBI Taxonomy" id="58621"/>
    <lineage>
        <taxon>Bacteria</taxon>
        <taxon>Pseudomonadati</taxon>
        <taxon>Thermodesulfobacteriota</taxon>
        <taxon>Desulfovibrionia</taxon>
        <taxon>Desulfovibrionales</taxon>
        <taxon>Desulfovibrionaceae</taxon>
        <taxon>Desulfovibrio</taxon>
    </lineage>
</organism>
<comment type="caution">
    <text evidence="2">The sequence shown here is derived from an EMBL/GenBank/DDBJ whole genome shotgun (WGS) entry which is preliminary data.</text>
</comment>
<feature type="region of interest" description="Disordered" evidence="1">
    <location>
        <begin position="144"/>
        <end position="172"/>
    </location>
</feature>
<dbReference type="Proteomes" id="UP000539075">
    <property type="component" value="Unassembled WGS sequence"/>
</dbReference>
<accession>A0A7W8FI87</accession>
<feature type="region of interest" description="Disordered" evidence="1">
    <location>
        <begin position="986"/>
        <end position="1024"/>
    </location>
</feature>
<dbReference type="Gene3D" id="2.160.20.160">
    <property type="match status" value="1"/>
</dbReference>
<protein>
    <submittedName>
        <fullName evidence="2">Uncharacterized protein</fullName>
    </submittedName>
</protein>
<keyword evidence="3" id="KW-1185">Reference proteome</keyword>
<reference evidence="2 3" key="1">
    <citation type="submission" date="2020-08" db="EMBL/GenBank/DDBJ databases">
        <title>Genomic Encyclopedia of Type Strains, Phase IV (KMG-IV): sequencing the most valuable type-strain genomes for metagenomic binning, comparative biology and taxonomic classification.</title>
        <authorList>
            <person name="Goeker M."/>
        </authorList>
    </citation>
    <scope>NUCLEOTIDE SEQUENCE [LARGE SCALE GENOMIC DNA]</scope>
    <source>
        <strain evidence="2 3">DSM 11275</strain>
    </source>
</reference>
<gene>
    <name evidence="2" type="ORF">HNQ38_002748</name>
</gene>
<sequence>MADLVLTRPQGGQQAVVGNIAEGRIVLDFPATDATLARDGNALTFTFEGGAKISLDGFYSDYTSANTPDFIVEGQEVSGKDFFSALGQDDLMPAAGPTSAERSSHYAEHADASLDSGIDHLGGLDWGMQTAGVAADTLAADSLLARDGSGPDGNDGLTPMPPTPPTPPAPSGYHTRLVVGADASQPMVFQAIDENGNLVTDPSQLSLNFAGGSSAYFNAPVVDPVTGLITITLTAAGQAALAAGNKFDSVLEVTVGGKTYNMDLLGNDSSSYDYVQREGETDLGGPLKGEWYSSHGKVVDEESIKLGGDSYNNALVEHSKTSGNAYGTRNTDINFAHDTEGKIDVSAKAENGNAYGNYAHAFKHDVTSTIDAGTKGDVNMSATSDTGTAMAMVTGSGQDDNGNFYEATANVRGRDINFTAEGNEMTAVGIWGAGKSTVNVEAEGDVNFSSTSTGGSINYMSSAVYVKDQATVNISGQNVSGDAKAYAGSGADGSVMSNVFRTTAGTTLNIETADDGKFSASAYQETSPYSSPYSGVAWSGGRPAGFTSMGLTASGNLNQAGQGGKSYINIDAGDVDISATVDAASSKGTATGIYAGYGGNVNINTSDGDNELNITGSAPSWGTSIFSTNYGVTNINTGDGDDVINLNASAHNGAAAIGLAAQAGGQTIINGGSGDDTLNINAIFTGTQTLSTDYMDTHGGAFGMNAAWGTAVNKISNVNNVNITADASGSADGWAYGMYTRDGWGTSTQNIIENTDSAITVVITAKAGTAGQAYAMYGNAGGINLIQGGSKAGDVQGDSITLNGDLGGYINTVNTGSGNDNIEINGNLRGGTNTFNMGDGNDIFTLNGNIAGGTNKIIMGAGDGRVNIHGDITGGNSSINLGDGDDVVTVDGNVHGNLSITGGDGYDLLVLKADSYADFIAKYDTWLQNNLSSIDVEEIHVNINGLSPADAADLHAYLNSGHFSDYVVNYSDSTVPFMTSMSEDMPDGYREAGLTGQSEHDSGDGGDASNFSNDMHADNVDDDVNALVVQQQIASESGG</sequence>
<name>A0A7W8FI87_9BACT</name>
<dbReference type="EMBL" id="JACHGO010000009">
    <property type="protein sequence ID" value="MBB5144632.1"/>
    <property type="molecule type" value="Genomic_DNA"/>
</dbReference>
<dbReference type="RefSeq" id="WP_183721989.1">
    <property type="nucleotide sequence ID" value="NZ_JACHGO010000009.1"/>
</dbReference>
<evidence type="ECO:0000256" key="1">
    <source>
        <dbReference type="SAM" id="MobiDB-lite"/>
    </source>
</evidence>
<proteinExistence type="predicted"/>
<dbReference type="AlphaFoldDB" id="A0A7W8FI87"/>
<evidence type="ECO:0000313" key="2">
    <source>
        <dbReference type="EMBL" id="MBB5144632.1"/>
    </source>
</evidence>
<feature type="compositionally biased region" description="Pro residues" evidence="1">
    <location>
        <begin position="159"/>
        <end position="170"/>
    </location>
</feature>
<evidence type="ECO:0000313" key="3">
    <source>
        <dbReference type="Proteomes" id="UP000539075"/>
    </source>
</evidence>